<keyword evidence="2" id="KW-1185">Reference proteome</keyword>
<comment type="caution">
    <text evidence="1">The sequence shown here is derived from an EMBL/GenBank/DDBJ whole genome shotgun (WGS) entry which is preliminary data.</text>
</comment>
<accession>A0A6A7Y5T7</accession>
<dbReference type="AlphaFoldDB" id="A0A6A7Y5T7"/>
<dbReference type="Proteomes" id="UP000332515">
    <property type="component" value="Unassembled WGS sequence"/>
</dbReference>
<evidence type="ECO:0000313" key="2">
    <source>
        <dbReference type="Proteomes" id="UP000332515"/>
    </source>
</evidence>
<proteinExistence type="predicted"/>
<dbReference type="SUPFAM" id="SSF53187">
    <property type="entry name" value="Zn-dependent exopeptidases"/>
    <property type="match status" value="1"/>
</dbReference>
<dbReference type="InterPro" id="IPR007709">
    <property type="entry name" value="N-FG_amidohydro"/>
</dbReference>
<protein>
    <submittedName>
        <fullName evidence="1">N-formylglutamate amidohydrolase</fullName>
    </submittedName>
</protein>
<dbReference type="Pfam" id="PF05013">
    <property type="entry name" value="FGase"/>
    <property type="match status" value="1"/>
</dbReference>
<organism evidence="1 2">
    <name type="scientific">Segnochrobactrum spirostomi</name>
    <dbReference type="NCBI Taxonomy" id="2608987"/>
    <lineage>
        <taxon>Bacteria</taxon>
        <taxon>Pseudomonadati</taxon>
        <taxon>Pseudomonadota</taxon>
        <taxon>Alphaproteobacteria</taxon>
        <taxon>Hyphomicrobiales</taxon>
        <taxon>Segnochrobactraceae</taxon>
        <taxon>Segnochrobactrum</taxon>
    </lineage>
</organism>
<dbReference type="Gene3D" id="3.40.630.40">
    <property type="entry name" value="Zn-dependent exopeptidases"/>
    <property type="match status" value="1"/>
</dbReference>
<keyword evidence="1" id="KW-0378">Hydrolase</keyword>
<dbReference type="GO" id="GO:0016787">
    <property type="term" value="F:hydrolase activity"/>
    <property type="evidence" value="ECO:0007669"/>
    <property type="project" value="UniProtKB-KW"/>
</dbReference>
<sequence>MIEPAIQRVPFVYCSPHSGCAYPASFLAASRLDHTNIRRSEDSFVDELFRSAPESGAPLLRAHFPRAFLDVNREPYELDQRMFREKLPPYVNARSLRVASGLGTVARIVADQEEIYAAPLEVSEVLERVESLYKPFHAELQRRINLTQLRFGRAILIDCHSMPSSVRGQDSRVRPDIVIGDRHGTSCDRALSDAAASAFEDIGFTVSRNRPYAGGFITEHYGRPDAGVHALQIEVNRGLYMNERKFERNAGFAALAGQIARFNAILMEFAASGFGPAALAAE</sequence>
<dbReference type="EMBL" id="VWNA01000001">
    <property type="protein sequence ID" value="MQT13717.1"/>
    <property type="molecule type" value="Genomic_DNA"/>
</dbReference>
<gene>
    <name evidence="1" type="ORF">F0357_13915</name>
</gene>
<name>A0A6A7Y5T7_9HYPH</name>
<reference evidence="1 2" key="1">
    <citation type="submission" date="2019-09" db="EMBL/GenBank/DDBJ databases">
        <title>Segnochrobactrum spirostomi gen. nov., sp. nov., isolated from the ciliate Spirostomum cf. yagiui and description of a novel family, Segnochrobactraceae fam. nov. within the order Rhizobiales of the class Alphaproteobacteria.</title>
        <authorList>
            <person name="Akter S."/>
            <person name="Shazib S.U.A."/>
            <person name="Shin M.K."/>
        </authorList>
    </citation>
    <scope>NUCLEOTIDE SEQUENCE [LARGE SCALE GENOMIC DNA]</scope>
    <source>
        <strain evidence="1 2">Sp-1</strain>
    </source>
</reference>
<evidence type="ECO:0000313" key="1">
    <source>
        <dbReference type="EMBL" id="MQT13717.1"/>
    </source>
</evidence>